<dbReference type="EMBL" id="BMMX01000014">
    <property type="protein sequence ID" value="GGK96705.1"/>
    <property type="molecule type" value="Genomic_DNA"/>
</dbReference>
<protein>
    <recommendedName>
        <fullName evidence="2">TadE-like domain-containing protein</fullName>
    </recommendedName>
</protein>
<keyword evidence="1" id="KW-0812">Transmembrane</keyword>
<dbReference type="InterPro" id="IPR049790">
    <property type="entry name" value="Rv3655c/TadE"/>
</dbReference>
<feature type="transmembrane region" description="Helical" evidence="1">
    <location>
        <begin position="21"/>
        <end position="45"/>
    </location>
</feature>
<dbReference type="AlphaFoldDB" id="A0A8J3FP51"/>
<feature type="domain" description="TadE-like" evidence="2">
    <location>
        <begin position="17"/>
        <end position="58"/>
    </location>
</feature>
<evidence type="ECO:0000313" key="3">
    <source>
        <dbReference type="EMBL" id="GGK96705.1"/>
    </source>
</evidence>
<reference evidence="3" key="2">
    <citation type="submission" date="2020-09" db="EMBL/GenBank/DDBJ databases">
        <authorList>
            <person name="Sun Q."/>
            <person name="Zhou Y."/>
        </authorList>
    </citation>
    <scope>NUCLEOTIDE SEQUENCE</scope>
    <source>
        <strain evidence="3">CGMCC 4.7299</strain>
    </source>
</reference>
<evidence type="ECO:0000256" key="1">
    <source>
        <dbReference type="SAM" id="Phobius"/>
    </source>
</evidence>
<organism evidence="3 4">
    <name type="scientific">Mangrovihabitans endophyticus</name>
    <dbReference type="NCBI Taxonomy" id="1751298"/>
    <lineage>
        <taxon>Bacteria</taxon>
        <taxon>Bacillati</taxon>
        <taxon>Actinomycetota</taxon>
        <taxon>Actinomycetes</taxon>
        <taxon>Micromonosporales</taxon>
        <taxon>Micromonosporaceae</taxon>
        <taxon>Mangrovihabitans</taxon>
    </lineage>
</organism>
<dbReference type="InterPro" id="IPR012495">
    <property type="entry name" value="TadE-like_dom"/>
</dbReference>
<evidence type="ECO:0000313" key="4">
    <source>
        <dbReference type="Proteomes" id="UP000656042"/>
    </source>
</evidence>
<comment type="caution">
    <text evidence="3">The sequence shown here is derived from an EMBL/GenBank/DDBJ whole genome shotgun (WGS) entry which is preliminary data.</text>
</comment>
<keyword evidence="4" id="KW-1185">Reference proteome</keyword>
<name>A0A8J3FP51_9ACTN</name>
<keyword evidence="1" id="KW-1133">Transmembrane helix</keyword>
<dbReference type="RefSeq" id="WP_229715892.1">
    <property type="nucleotide sequence ID" value="NZ_BMMX01000014.1"/>
</dbReference>
<reference evidence="3" key="1">
    <citation type="journal article" date="2014" name="Int. J. Syst. Evol. Microbiol.">
        <title>Complete genome sequence of Corynebacterium casei LMG S-19264T (=DSM 44701T), isolated from a smear-ripened cheese.</title>
        <authorList>
            <consortium name="US DOE Joint Genome Institute (JGI-PGF)"/>
            <person name="Walter F."/>
            <person name="Albersmeier A."/>
            <person name="Kalinowski J."/>
            <person name="Ruckert C."/>
        </authorList>
    </citation>
    <scope>NUCLEOTIDE SEQUENCE</scope>
    <source>
        <strain evidence="3">CGMCC 4.7299</strain>
    </source>
</reference>
<dbReference type="Proteomes" id="UP000656042">
    <property type="component" value="Unassembled WGS sequence"/>
</dbReference>
<proteinExistence type="predicted"/>
<sequence length="124" mass="12570">MIGRRRSGRHGRGRDQGSFTAELAAGLPALMLLLLVGLTAVLAVATRMQCLDAARDGAMAGARGEAAAPAAARVAPAGADITVSTGPDSVTVEVRARIRVLGARLPMVTVTSAATAAREPEIVV</sequence>
<dbReference type="Pfam" id="PF07811">
    <property type="entry name" value="TadE"/>
    <property type="match status" value="1"/>
</dbReference>
<dbReference type="NCBIfam" id="NF041390">
    <property type="entry name" value="TadE_Rv3655c"/>
    <property type="match status" value="1"/>
</dbReference>
<keyword evidence="1" id="KW-0472">Membrane</keyword>
<gene>
    <name evidence="3" type="ORF">GCM10012284_33690</name>
</gene>
<accession>A0A8J3FP51</accession>
<evidence type="ECO:0000259" key="2">
    <source>
        <dbReference type="Pfam" id="PF07811"/>
    </source>
</evidence>